<comment type="subcellular location">
    <subcellularLocation>
        <location evidence="1">Membrane</location>
        <topology evidence="1">Multi-pass membrane protein</topology>
    </subcellularLocation>
</comment>
<evidence type="ECO:0000256" key="5">
    <source>
        <dbReference type="ARBA" id="ARBA00023136"/>
    </source>
</evidence>
<comment type="similarity">
    <text evidence="2">Belongs to the autoinducer-2 exporter (AI-2E) (TC 2.A.86) family.</text>
</comment>
<feature type="transmembrane region" description="Helical" evidence="7">
    <location>
        <begin position="228"/>
        <end position="250"/>
    </location>
</feature>
<keyword evidence="3 7" id="KW-0812">Transmembrane</keyword>
<feature type="region of interest" description="Disordered" evidence="6">
    <location>
        <begin position="365"/>
        <end position="393"/>
    </location>
</feature>
<keyword evidence="9" id="KW-1185">Reference proteome</keyword>
<dbReference type="EMBL" id="JAMPLM010000001">
    <property type="protein sequence ID" value="MEP1056992.1"/>
    <property type="molecule type" value="Genomic_DNA"/>
</dbReference>
<evidence type="ECO:0000256" key="4">
    <source>
        <dbReference type="ARBA" id="ARBA00022989"/>
    </source>
</evidence>
<name>A0ABV0KCM0_9CYAN</name>
<feature type="transmembrane region" description="Helical" evidence="7">
    <location>
        <begin position="26"/>
        <end position="47"/>
    </location>
</feature>
<feature type="compositionally biased region" description="Polar residues" evidence="6">
    <location>
        <begin position="366"/>
        <end position="387"/>
    </location>
</feature>
<sequence length="416" mass="44991">MSDHQAEAHEVHKGRLRLWWETLSPLAKALLILLAAPLLVLNGWALFAIADYFHSLIVILVAASLIAFLLNYPVSLMQRQGVPRGRAAIVVFLLALSLLLAGGITLLPSALDQARQLVARLPEWFDSGQRQLIILNQQLEGTNLPLDLSLLAEQVNDRLKSQLQLIAAQALSVAVFTVTSLLDVLLTLVLTFYLLQNGDLLWESLVEWLPVRVQKPFSETLRLSFQNYFLSQFILSTCMGSILTLIFLWLAVPFGLLFGLTIGAMALVPFGGSVGIALVTLLVALRDIGLGVKVLAASLLVQQILENLVAPRVLGSVTGLNPVWIFVSILTGARVGGLLGVIVAVPTAVVLKNILVAMRSSRGMGVSQSHSSQSNPAINGESPTQPKETIAPLDTSHIDLVEAEDSIVRDAPTLRN</sequence>
<feature type="transmembrane region" description="Helical" evidence="7">
    <location>
        <begin position="53"/>
        <end position="74"/>
    </location>
</feature>
<dbReference type="Pfam" id="PF01594">
    <property type="entry name" value="AI-2E_transport"/>
    <property type="match status" value="1"/>
</dbReference>
<evidence type="ECO:0000313" key="9">
    <source>
        <dbReference type="Proteomes" id="UP001476950"/>
    </source>
</evidence>
<dbReference type="Proteomes" id="UP001476950">
    <property type="component" value="Unassembled WGS sequence"/>
</dbReference>
<evidence type="ECO:0000256" key="1">
    <source>
        <dbReference type="ARBA" id="ARBA00004141"/>
    </source>
</evidence>
<feature type="transmembrane region" description="Helical" evidence="7">
    <location>
        <begin position="86"/>
        <end position="107"/>
    </location>
</feature>
<comment type="caution">
    <text evidence="8">The sequence shown here is derived from an EMBL/GenBank/DDBJ whole genome shotgun (WGS) entry which is preliminary data.</text>
</comment>
<organism evidence="8 9">
    <name type="scientific">Stenomitos frigidus AS-A4</name>
    <dbReference type="NCBI Taxonomy" id="2933935"/>
    <lineage>
        <taxon>Bacteria</taxon>
        <taxon>Bacillati</taxon>
        <taxon>Cyanobacteriota</taxon>
        <taxon>Cyanophyceae</taxon>
        <taxon>Leptolyngbyales</taxon>
        <taxon>Leptolyngbyaceae</taxon>
        <taxon>Stenomitos</taxon>
    </lineage>
</organism>
<evidence type="ECO:0000256" key="7">
    <source>
        <dbReference type="SAM" id="Phobius"/>
    </source>
</evidence>
<dbReference type="InterPro" id="IPR002549">
    <property type="entry name" value="AI-2E-like"/>
</dbReference>
<keyword evidence="4 7" id="KW-1133">Transmembrane helix</keyword>
<reference evidence="8 9" key="1">
    <citation type="submission" date="2022-04" db="EMBL/GenBank/DDBJ databases">
        <title>Positive selection, recombination, and allopatry shape intraspecific diversity of widespread and dominant cyanobacteria.</title>
        <authorList>
            <person name="Wei J."/>
            <person name="Shu W."/>
            <person name="Hu C."/>
        </authorList>
    </citation>
    <scope>NUCLEOTIDE SEQUENCE [LARGE SCALE GENOMIC DNA]</scope>
    <source>
        <strain evidence="8 9">AS-A4</strain>
    </source>
</reference>
<dbReference type="PANTHER" id="PTHR21716:SF66">
    <property type="entry name" value="TRANSPORT PROTEIN SLL0063-RELATED"/>
    <property type="match status" value="1"/>
</dbReference>
<gene>
    <name evidence="8" type="ORF">NDI38_00990</name>
</gene>
<protein>
    <submittedName>
        <fullName evidence="8">AI-2E family transporter</fullName>
    </submittedName>
</protein>
<proteinExistence type="inferred from homology"/>
<evidence type="ECO:0000256" key="3">
    <source>
        <dbReference type="ARBA" id="ARBA00022692"/>
    </source>
</evidence>
<evidence type="ECO:0000256" key="6">
    <source>
        <dbReference type="SAM" id="MobiDB-lite"/>
    </source>
</evidence>
<evidence type="ECO:0000256" key="2">
    <source>
        <dbReference type="ARBA" id="ARBA00009773"/>
    </source>
</evidence>
<keyword evidence="5 7" id="KW-0472">Membrane</keyword>
<dbReference type="PANTHER" id="PTHR21716">
    <property type="entry name" value="TRANSMEMBRANE PROTEIN"/>
    <property type="match status" value="1"/>
</dbReference>
<feature type="transmembrane region" description="Helical" evidence="7">
    <location>
        <begin position="256"/>
        <end position="281"/>
    </location>
</feature>
<accession>A0ABV0KCM0</accession>
<evidence type="ECO:0000313" key="8">
    <source>
        <dbReference type="EMBL" id="MEP1056992.1"/>
    </source>
</evidence>
<feature type="transmembrane region" description="Helical" evidence="7">
    <location>
        <begin position="288"/>
        <end position="305"/>
    </location>
</feature>
<dbReference type="RefSeq" id="WP_190453536.1">
    <property type="nucleotide sequence ID" value="NZ_JAMPLM010000001.1"/>
</dbReference>
<feature type="transmembrane region" description="Helical" evidence="7">
    <location>
        <begin position="325"/>
        <end position="351"/>
    </location>
</feature>
<feature type="transmembrane region" description="Helical" evidence="7">
    <location>
        <begin position="166"/>
        <end position="195"/>
    </location>
</feature>